<keyword evidence="2" id="KW-0067">ATP-binding</keyword>
<proteinExistence type="predicted"/>
<dbReference type="AlphaFoldDB" id="B8HSQ7"/>
<keyword evidence="5" id="KW-0418">Kinase</keyword>
<dbReference type="CDD" id="cd14014">
    <property type="entry name" value="STKc_PknB_like"/>
    <property type="match status" value="1"/>
</dbReference>
<keyword evidence="3" id="KW-0812">Transmembrane</keyword>
<dbReference type="STRING" id="395961.Cyan7425_3721"/>
<gene>
    <name evidence="5" type="ordered locus">Cyan7425_3721</name>
</gene>
<evidence type="ECO:0000259" key="4">
    <source>
        <dbReference type="PROSITE" id="PS50011"/>
    </source>
</evidence>
<dbReference type="OrthoDB" id="5518868at2"/>
<keyword evidence="3" id="KW-0472">Membrane</keyword>
<dbReference type="PANTHER" id="PTHR24363:SF7">
    <property type="entry name" value="SERINE_THREONINE-PROTEIN KINASE-LIKE PROTEIN E"/>
    <property type="match status" value="1"/>
</dbReference>
<dbReference type="GO" id="GO:0005524">
    <property type="term" value="F:ATP binding"/>
    <property type="evidence" value="ECO:0007669"/>
    <property type="project" value="UniProtKB-KW"/>
</dbReference>
<evidence type="ECO:0000256" key="2">
    <source>
        <dbReference type="ARBA" id="ARBA00022840"/>
    </source>
</evidence>
<dbReference type="GO" id="GO:0004674">
    <property type="term" value="F:protein serine/threonine kinase activity"/>
    <property type="evidence" value="ECO:0007669"/>
    <property type="project" value="UniProtKB-KW"/>
</dbReference>
<feature type="transmembrane region" description="Helical" evidence="3">
    <location>
        <begin position="359"/>
        <end position="380"/>
    </location>
</feature>
<name>B8HSQ7_CYAP4</name>
<keyword evidence="5" id="KW-0808">Transferase</keyword>
<accession>B8HSQ7</accession>
<dbReference type="EMBL" id="CP001344">
    <property type="protein sequence ID" value="ACL46040.1"/>
    <property type="molecule type" value="Genomic_DNA"/>
</dbReference>
<dbReference type="InterPro" id="IPR011009">
    <property type="entry name" value="Kinase-like_dom_sf"/>
</dbReference>
<dbReference type="PANTHER" id="PTHR24363">
    <property type="entry name" value="SERINE/THREONINE PROTEIN KINASE"/>
    <property type="match status" value="1"/>
</dbReference>
<dbReference type="PROSITE" id="PS50011">
    <property type="entry name" value="PROTEIN_KINASE_DOM"/>
    <property type="match status" value="1"/>
</dbReference>
<keyword evidence="1" id="KW-0547">Nucleotide-binding</keyword>
<dbReference type="InterPro" id="IPR000719">
    <property type="entry name" value="Prot_kinase_dom"/>
</dbReference>
<feature type="transmembrane region" description="Helical" evidence="3">
    <location>
        <begin position="319"/>
        <end position="339"/>
    </location>
</feature>
<reference evidence="5" key="1">
    <citation type="submission" date="2009-01" db="EMBL/GenBank/DDBJ databases">
        <title>Complete sequence of chromosome Cyanothece sp. PCC 7425.</title>
        <authorList>
            <consortium name="US DOE Joint Genome Institute"/>
            <person name="Lucas S."/>
            <person name="Copeland A."/>
            <person name="Lapidus A."/>
            <person name="Glavina del Rio T."/>
            <person name="Dalin E."/>
            <person name="Tice H."/>
            <person name="Bruce D."/>
            <person name="Goodwin L."/>
            <person name="Pitluck S."/>
            <person name="Sims D."/>
            <person name="Meineke L."/>
            <person name="Brettin T."/>
            <person name="Detter J.C."/>
            <person name="Han C."/>
            <person name="Larimer F."/>
            <person name="Land M."/>
            <person name="Hauser L."/>
            <person name="Kyrpides N."/>
            <person name="Ovchinnikova G."/>
            <person name="Liberton M."/>
            <person name="Stoeckel J."/>
            <person name="Banerjee A."/>
            <person name="Singh A."/>
            <person name="Page L."/>
            <person name="Sato H."/>
            <person name="Zhao L."/>
            <person name="Sherman L."/>
            <person name="Pakrasi H."/>
            <person name="Richardson P."/>
        </authorList>
    </citation>
    <scope>NUCLEOTIDE SEQUENCE</scope>
    <source>
        <strain evidence="5">PCC 7425</strain>
    </source>
</reference>
<organism evidence="5">
    <name type="scientific">Cyanothece sp. (strain PCC 7425 / ATCC 29141)</name>
    <dbReference type="NCBI Taxonomy" id="395961"/>
    <lineage>
        <taxon>Bacteria</taxon>
        <taxon>Bacillati</taxon>
        <taxon>Cyanobacteriota</taxon>
        <taxon>Cyanophyceae</taxon>
        <taxon>Gomontiellales</taxon>
        <taxon>Cyanothecaceae</taxon>
        <taxon>Cyanothece</taxon>
    </lineage>
</organism>
<evidence type="ECO:0000313" key="5">
    <source>
        <dbReference type="EMBL" id="ACL46040.1"/>
    </source>
</evidence>
<dbReference type="Pfam" id="PF00069">
    <property type="entry name" value="Pkinase"/>
    <property type="match status" value="1"/>
</dbReference>
<evidence type="ECO:0000256" key="3">
    <source>
        <dbReference type="SAM" id="Phobius"/>
    </source>
</evidence>
<dbReference type="InterPro" id="IPR008271">
    <property type="entry name" value="Ser/Thr_kinase_AS"/>
</dbReference>
<protein>
    <submittedName>
        <fullName evidence="5">Serine/threonine protein kinase</fullName>
    </submittedName>
</protein>
<dbReference type="SMART" id="SM00220">
    <property type="entry name" value="S_TKc"/>
    <property type="match status" value="1"/>
</dbReference>
<dbReference type="PROSITE" id="PS00108">
    <property type="entry name" value="PROTEIN_KINASE_ST"/>
    <property type="match status" value="1"/>
</dbReference>
<sequence>MNLKPGDLPGDVLVNRYQIEQLLGKKAGRRTYLGRDQYTGQRVVIKRLSLGEDFEWEDLKLFEREAEVLQALSHPAIPRYLDHFELDLPSGKGFAFVQTYIEAPSLEEHLKSGRTFTETEVIDLAKGILEILIYLQERYPPVIHRDIKPSNLLLANSSNHRLGQVYLIDFGAVQLPHRSGGTVTIVGTYGYMPPEQFGGRAVPASDLFSLGATLIHLVTGQPPADLVQVDQQMQFESMAQLSPSFTAWLKKMVQPGLDRRFTSARTALETLKNPALMTALKQSSAEKITKPRGTKVILQTNAQVFDLYLPSGRNHPASIAGAAFMGFFAIGWNSFLIMWTGMALMAPFPLNIFVSLFSVPFWAVGIGMVIGILFTLFGHIRLRITPQRLHQDFELFGLKRAMVRPSDREDIRKLEFLPRHFRKDADGDRINVNPKIVIHAATRTYELGGNGILSDAELEWLAAELSDWLGLPLEKN</sequence>
<dbReference type="HOGENOM" id="CLU_000288_135_7_3"/>
<keyword evidence="5" id="KW-0723">Serine/threonine-protein kinase</keyword>
<feature type="domain" description="Protein kinase" evidence="4">
    <location>
        <begin position="17"/>
        <end position="276"/>
    </location>
</feature>
<dbReference type="Gene3D" id="1.10.510.10">
    <property type="entry name" value="Transferase(Phosphotransferase) domain 1"/>
    <property type="match status" value="1"/>
</dbReference>
<dbReference type="SUPFAM" id="SSF56112">
    <property type="entry name" value="Protein kinase-like (PK-like)"/>
    <property type="match status" value="1"/>
</dbReference>
<dbReference type="eggNOG" id="COG0515">
    <property type="taxonomic scope" value="Bacteria"/>
</dbReference>
<keyword evidence="3" id="KW-1133">Transmembrane helix</keyword>
<dbReference type="KEGG" id="cyn:Cyan7425_3721"/>
<evidence type="ECO:0000256" key="1">
    <source>
        <dbReference type="ARBA" id="ARBA00022741"/>
    </source>
</evidence>